<keyword evidence="3 8" id="KW-1134">Transmembrane beta strand</keyword>
<dbReference type="Gene3D" id="2.60.40.1120">
    <property type="entry name" value="Carboxypeptidase-like, regulatory domain"/>
    <property type="match status" value="1"/>
</dbReference>
<accession>A0ABU3DAJ7</accession>
<dbReference type="InterPro" id="IPR037066">
    <property type="entry name" value="Plug_dom_sf"/>
</dbReference>
<dbReference type="PROSITE" id="PS52016">
    <property type="entry name" value="TONB_DEPENDENT_REC_3"/>
    <property type="match status" value="1"/>
</dbReference>
<dbReference type="InterPro" id="IPR012910">
    <property type="entry name" value="Plug_dom"/>
</dbReference>
<dbReference type="SUPFAM" id="SSF56935">
    <property type="entry name" value="Porins"/>
    <property type="match status" value="1"/>
</dbReference>
<dbReference type="Proteomes" id="UP001262582">
    <property type="component" value="Unassembled WGS sequence"/>
</dbReference>
<feature type="chain" id="PRO_5047061347" evidence="10">
    <location>
        <begin position="35"/>
        <end position="1056"/>
    </location>
</feature>
<keyword evidence="4 8" id="KW-0812">Transmembrane</keyword>
<keyword evidence="6 8" id="KW-0472">Membrane</keyword>
<evidence type="ECO:0000256" key="10">
    <source>
        <dbReference type="SAM" id="SignalP"/>
    </source>
</evidence>
<evidence type="ECO:0000256" key="1">
    <source>
        <dbReference type="ARBA" id="ARBA00004571"/>
    </source>
</evidence>
<keyword evidence="13" id="KW-0675">Receptor</keyword>
<evidence type="ECO:0000256" key="8">
    <source>
        <dbReference type="PROSITE-ProRule" id="PRU01360"/>
    </source>
</evidence>
<name>A0ABU3DAJ7_9FLAO</name>
<dbReference type="InterPro" id="IPR008969">
    <property type="entry name" value="CarboxyPept-like_regulatory"/>
</dbReference>
<reference evidence="13 14" key="1">
    <citation type="submission" date="2023-09" db="EMBL/GenBank/DDBJ databases">
        <authorList>
            <person name="Rey-Velasco X."/>
        </authorList>
    </citation>
    <scope>NUCLEOTIDE SEQUENCE [LARGE SCALE GENOMIC DNA]</scope>
    <source>
        <strain evidence="13 14">F117</strain>
    </source>
</reference>
<comment type="similarity">
    <text evidence="8 9">Belongs to the TonB-dependent receptor family.</text>
</comment>
<gene>
    <name evidence="13" type="ORF">RM539_18385</name>
</gene>
<dbReference type="InterPro" id="IPR039426">
    <property type="entry name" value="TonB-dep_rcpt-like"/>
</dbReference>
<comment type="caution">
    <text evidence="13">The sequence shown here is derived from an EMBL/GenBank/DDBJ whole genome shotgun (WGS) entry which is preliminary data.</text>
</comment>
<dbReference type="Pfam" id="PF13715">
    <property type="entry name" value="CarbopepD_reg_2"/>
    <property type="match status" value="1"/>
</dbReference>
<feature type="signal peptide" evidence="10">
    <location>
        <begin position="1"/>
        <end position="34"/>
    </location>
</feature>
<evidence type="ECO:0000259" key="12">
    <source>
        <dbReference type="Pfam" id="PF07715"/>
    </source>
</evidence>
<dbReference type="RefSeq" id="WP_311504887.1">
    <property type="nucleotide sequence ID" value="NZ_JAVRHK010000024.1"/>
</dbReference>
<evidence type="ECO:0000313" key="13">
    <source>
        <dbReference type="EMBL" id="MDT0678552.1"/>
    </source>
</evidence>
<feature type="domain" description="TonB-dependent receptor-like beta-barrel" evidence="11">
    <location>
        <begin position="486"/>
        <end position="856"/>
    </location>
</feature>
<feature type="domain" description="TonB-dependent receptor plug" evidence="12">
    <location>
        <begin position="158"/>
        <end position="281"/>
    </location>
</feature>
<dbReference type="EMBL" id="JAVRHK010000024">
    <property type="protein sequence ID" value="MDT0678552.1"/>
    <property type="molecule type" value="Genomic_DNA"/>
</dbReference>
<evidence type="ECO:0000256" key="7">
    <source>
        <dbReference type="ARBA" id="ARBA00023237"/>
    </source>
</evidence>
<dbReference type="InterPro" id="IPR023997">
    <property type="entry name" value="TonB-dep_OMP_SusC/RagA_CS"/>
</dbReference>
<evidence type="ECO:0000256" key="6">
    <source>
        <dbReference type="ARBA" id="ARBA00023136"/>
    </source>
</evidence>
<evidence type="ECO:0000256" key="5">
    <source>
        <dbReference type="ARBA" id="ARBA00023077"/>
    </source>
</evidence>
<protein>
    <submittedName>
        <fullName evidence="13">TonB-dependent receptor</fullName>
    </submittedName>
</protein>
<evidence type="ECO:0000256" key="4">
    <source>
        <dbReference type="ARBA" id="ARBA00022692"/>
    </source>
</evidence>
<evidence type="ECO:0000256" key="3">
    <source>
        <dbReference type="ARBA" id="ARBA00022452"/>
    </source>
</evidence>
<dbReference type="NCBIfam" id="TIGR04057">
    <property type="entry name" value="SusC_RagA_signa"/>
    <property type="match status" value="1"/>
</dbReference>
<evidence type="ECO:0000259" key="11">
    <source>
        <dbReference type="Pfam" id="PF00593"/>
    </source>
</evidence>
<evidence type="ECO:0000256" key="9">
    <source>
        <dbReference type="RuleBase" id="RU003357"/>
    </source>
</evidence>
<evidence type="ECO:0000256" key="2">
    <source>
        <dbReference type="ARBA" id="ARBA00022448"/>
    </source>
</evidence>
<proteinExistence type="inferred from homology"/>
<dbReference type="NCBIfam" id="TIGR04056">
    <property type="entry name" value="OMP_RagA_SusC"/>
    <property type="match status" value="1"/>
</dbReference>
<dbReference type="Gene3D" id="2.170.130.10">
    <property type="entry name" value="TonB-dependent receptor, plug domain"/>
    <property type="match status" value="1"/>
</dbReference>
<dbReference type="InterPro" id="IPR023996">
    <property type="entry name" value="TonB-dep_OMP_SusC/RagA"/>
</dbReference>
<sequence>MNSKIQYIFSFFKGISFYLLSCCFVIVSSSAATKAEPYLKNVGIRESFPFEKSTNIFKNIKRNTAQEVITGTVLDESGLPLPGVNITEKGTTNGTQTDFDGNFTIQVASSEAILVFSFLGFEKQEIPVQGRINVKVILSENVAQMEEVVIIGYGQQERRDVTGSISSISPEALPVNPVEAPDRLMKGRMPGVFISQNSGQPGGTTTMRIRGGTSINAGNDPLFIVDGVPLDMNAESSSAGVASGGSLNPLTNINPSDIKSISVLKDASATAIYGSRGANGVVIITTKTGVAGRTMINFNSSFSLQKVRKTIPLLDATEFARYRNEVAVKSGDEPIYSEQEINSLGRGTDWQDEVFRTALLQNYSLSISGGNEKTRYYMSGSYTDQQGIIINSDLKNLNFRVNLDTEVTDNVRVGNALTLARTNSDIVNTSTATSGSASGIVFGALSMDPTLPIYHEDGTYILSSEDDTPNPVAHALELTNEVESTRLLNNLYVEFDLTENLLFRSAFGINLLDNNENYFKPSTIYLAGSLRNTARVGAYQKEHWTSSNTITFNSTFGETYPQSLELLGGITIDEENTEVLRAGASGFPTNDLKYYDLSSGTVFNAPQTFVDGWNLISYLGRANYTFNDKYLLTASARYDGSSRFGAGNKFGFFPSGAIGWRISNEEFMQTSNIFSDLKLRASYGKTGNQEIGNYGSLSLLSTVNVLTGDQARTGIYPRNIANPDLKWETTDQFDVGVDMELWNNAISITADYYKKTTTDLLLNVPIPWTTGFSDALVNLGELKNEGVELAINANTIRFGEARLNLSFNAAKNKSEILNLGDIEPFFVGESIIREGLPLGSFFGYVYEGVFQNEQEIENSAQPEAQPGDERFADLNEDGRINAEDRQVIGNAQPDIIGGFSGKLFYKNFELSARFNYSVGNEIYNETRRHLESLSGSTKNQSVVALNRWTPDNPSNTIPAARRGRPGYFSDRYIEDGSYLRMQDLTLAYVFPTNLLEKLNFKNIMIFVSGENLLTVTDYSGFDPEVSGYGQNALSQGIDQDVYPTAKTFRIGLQLGF</sequence>
<dbReference type="Gene3D" id="2.40.170.20">
    <property type="entry name" value="TonB-dependent receptor, beta-barrel domain"/>
    <property type="match status" value="1"/>
</dbReference>
<dbReference type="InterPro" id="IPR000531">
    <property type="entry name" value="Beta-barrel_TonB"/>
</dbReference>
<evidence type="ECO:0000313" key="14">
    <source>
        <dbReference type="Proteomes" id="UP001262582"/>
    </source>
</evidence>
<dbReference type="Pfam" id="PF00593">
    <property type="entry name" value="TonB_dep_Rec_b-barrel"/>
    <property type="match status" value="1"/>
</dbReference>
<keyword evidence="14" id="KW-1185">Reference proteome</keyword>
<comment type="subcellular location">
    <subcellularLocation>
        <location evidence="1 8">Cell outer membrane</location>
        <topology evidence="1 8">Multi-pass membrane protein</topology>
    </subcellularLocation>
</comment>
<dbReference type="InterPro" id="IPR036942">
    <property type="entry name" value="Beta-barrel_TonB_sf"/>
</dbReference>
<keyword evidence="2 8" id="KW-0813">Transport</keyword>
<keyword evidence="10" id="KW-0732">Signal</keyword>
<keyword evidence="7 8" id="KW-0998">Cell outer membrane</keyword>
<dbReference type="Pfam" id="PF07715">
    <property type="entry name" value="Plug"/>
    <property type="match status" value="1"/>
</dbReference>
<dbReference type="SUPFAM" id="SSF49464">
    <property type="entry name" value="Carboxypeptidase regulatory domain-like"/>
    <property type="match status" value="1"/>
</dbReference>
<keyword evidence="5 9" id="KW-0798">TonB box</keyword>
<organism evidence="13 14">
    <name type="scientific">Autumnicola musiva</name>
    <dbReference type="NCBI Taxonomy" id="3075589"/>
    <lineage>
        <taxon>Bacteria</taxon>
        <taxon>Pseudomonadati</taxon>
        <taxon>Bacteroidota</taxon>
        <taxon>Flavobacteriia</taxon>
        <taxon>Flavobacteriales</taxon>
        <taxon>Flavobacteriaceae</taxon>
        <taxon>Autumnicola</taxon>
    </lineage>
</organism>